<evidence type="ECO:0000256" key="2">
    <source>
        <dbReference type="ARBA" id="ARBA00023180"/>
    </source>
</evidence>
<name>A0A5C6FE63_9BACT</name>
<dbReference type="RefSeq" id="WP_146455411.1">
    <property type="nucleotide sequence ID" value="NZ_SJPW01000002.1"/>
</dbReference>
<dbReference type="InterPro" id="IPR055401">
    <property type="entry name" value="CEMIP_beta-hel_dom"/>
</dbReference>
<evidence type="ECO:0000313" key="6">
    <source>
        <dbReference type="EMBL" id="TWU58484.1"/>
    </source>
</evidence>
<dbReference type="Pfam" id="PF10162">
    <property type="entry name" value="G8"/>
    <property type="match status" value="1"/>
</dbReference>
<dbReference type="Pfam" id="PF13205">
    <property type="entry name" value="Big_5"/>
    <property type="match status" value="1"/>
</dbReference>
<evidence type="ECO:0000313" key="7">
    <source>
        <dbReference type="Proteomes" id="UP000318288"/>
    </source>
</evidence>
<keyword evidence="1" id="KW-0732">Signal</keyword>
<dbReference type="CDD" id="cd04080">
    <property type="entry name" value="CBM6_cellulase-like"/>
    <property type="match status" value="1"/>
</dbReference>
<reference evidence="6 7" key="1">
    <citation type="submission" date="2019-02" db="EMBL/GenBank/DDBJ databases">
        <title>Deep-cultivation of Planctomycetes and their phenomic and genomic characterization uncovers novel biology.</title>
        <authorList>
            <person name="Wiegand S."/>
            <person name="Jogler M."/>
            <person name="Boedeker C."/>
            <person name="Pinto D."/>
            <person name="Vollmers J."/>
            <person name="Rivas-Marin E."/>
            <person name="Kohn T."/>
            <person name="Peeters S.H."/>
            <person name="Heuer A."/>
            <person name="Rast P."/>
            <person name="Oberbeckmann S."/>
            <person name="Bunk B."/>
            <person name="Jeske O."/>
            <person name="Meyerdierks A."/>
            <person name="Storesund J.E."/>
            <person name="Kallscheuer N."/>
            <person name="Luecker S."/>
            <person name="Lage O.M."/>
            <person name="Pohl T."/>
            <person name="Merkel B.J."/>
            <person name="Hornburger P."/>
            <person name="Mueller R.-W."/>
            <person name="Bruemmer F."/>
            <person name="Labrenz M."/>
            <person name="Spormann A.M."/>
            <person name="Op Den Camp H."/>
            <person name="Overmann J."/>
            <person name="Amann R."/>
            <person name="Jetten M.S.M."/>
            <person name="Mascher T."/>
            <person name="Medema M.H."/>
            <person name="Devos D.P."/>
            <person name="Kaster A.-K."/>
            <person name="Ovreas L."/>
            <person name="Rohde M."/>
            <person name="Galperin M.Y."/>
            <person name="Jogler C."/>
        </authorList>
    </citation>
    <scope>NUCLEOTIDE SEQUENCE [LARGE SCALE GENOMIC DNA]</scope>
    <source>
        <strain evidence="6 7">Poly51</strain>
    </source>
</reference>
<dbReference type="GO" id="GO:0004553">
    <property type="term" value="F:hydrolase activity, hydrolyzing O-glycosyl compounds"/>
    <property type="evidence" value="ECO:0007669"/>
    <property type="project" value="InterPro"/>
</dbReference>
<dbReference type="Gene3D" id="2.60.120.260">
    <property type="entry name" value="Galactose-binding domain-like"/>
    <property type="match status" value="2"/>
</dbReference>
<dbReference type="GO" id="GO:0000272">
    <property type="term" value="P:polysaccharide catabolic process"/>
    <property type="evidence" value="ECO:0007669"/>
    <property type="project" value="InterPro"/>
</dbReference>
<dbReference type="InterPro" id="IPR005084">
    <property type="entry name" value="CBM6"/>
</dbReference>
<dbReference type="InterPro" id="IPR014755">
    <property type="entry name" value="Cu-Rt/internalin_Ig-like"/>
</dbReference>
<keyword evidence="7" id="KW-1185">Reference proteome</keyword>
<evidence type="ECO:0000256" key="1">
    <source>
        <dbReference type="ARBA" id="ARBA00022729"/>
    </source>
</evidence>
<gene>
    <name evidence="6" type="ORF">Poly51_12620</name>
</gene>
<organism evidence="6 7">
    <name type="scientific">Rubripirellula tenax</name>
    <dbReference type="NCBI Taxonomy" id="2528015"/>
    <lineage>
        <taxon>Bacteria</taxon>
        <taxon>Pseudomonadati</taxon>
        <taxon>Planctomycetota</taxon>
        <taxon>Planctomycetia</taxon>
        <taxon>Pirellulales</taxon>
        <taxon>Pirellulaceae</taxon>
        <taxon>Rubripirellula</taxon>
    </lineage>
</organism>
<dbReference type="OrthoDB" id="227223at2"/>
<dbReference type="InterPro" id="IPR052387">
    <property type="entry name" value="Fibrocystin"/>
</dbReference>
<dbReference type="EMBL" id="SJPW01000002">
    <property type="protein sequence ID" value="TWU58484.1"/>
    <property type="molecule type" value="Genomic_DNA"/>
</dbReference>
<feature type="domain" description="G8" evidence="5">
    <location>
        <begin position="55"/>
        <end position="194"/>
    </location>
</feature>
<evidence type="ECO:0000256" key="3">
    <source>
        <dbReference type="SAM" id="MobiDB-lite"/>
    </source>
</evidence>
<evidence type="ECO:0000259" key="4">
    <source>
        <dbReference type="PROSITE" id="PS51175"/>
    </source>
</evidence>
<dbReference type="PROSITE" id="PS51484">
    <property type="entry name" value="G8"/>
    <property type="match status" value="1"/>
</dbReference>
<dbReference type="PROSITE" id="PS51175">
    <property type="entry name" value="CBM6"/>
    <property type="match status" value="1"/>
</dbReference>
<dbReference type="Gene3D" id="1.10.1330.10">
    <property type="entry name" value="Dockerin domain"/>
    <property type="match status" value="1"/>
</dbReference>
<evidence type="ECO:0000259" key="5">
    <source>
        <dbReference type="PROSITE" id="PS51484"/>
    </source>
</evidence>
<dbReference type="SUPFAM" id="SSF63446">
    <property type="entry name" value="Type I dockerin domain"/>
    <property type="match status" value="1"/>
</dbReference>
<dbReference type="SMART" id="SM01225">
    <property type="entry name" value="G8"/>
    <property type="match status" value="1"/>
</dbReference>
<dbReference type="InterPro" id="IPR019316">
    <property type="entry name" value="G8_domain"/>
</dbReference>
<dbReference type="Pfam" id="PF00404">
    <property type="entry name" value="Dockerin_1"/>
    <property type="match status" value="1"/>
</dbReference>
<keyword evidence="2" id="KW-0325">Glycoprotein</keyword>
<feature type="region of interest" description="Disordered" evidence="3">
    <location>
        <begin position="601"/>
        <end position="624"/>
    </location>
</feature>
<dbReference type="InterPro" id="IPR002105">
    <property type="entry name" value="Dockerin_1_rpt"/>
</dbReference>
<dbReference type="Gene3D" id="2.60.40.1220">
    <property type="match status" value="1"/>
</dbReference>
<comment type="caution">
    <text evidence="6">The sequence shown here is derived from an EMBL/GenBank/DDBJ whole genome shotgun (WGS) entry which is preliminary data.</text>
</comment>
<dbReference type="PANTHER" id="PTHR46769">
    <property type="entry name" value="POLYCYSTIC KIDNEY AND HEPATIC DISEASE 1 (AUTOSOMAL RECESSIVE)-LIKE 1"/>
    <property type="match status" value="1"/>
</dbReference>
<dbReference type="GO" id="GO:0030246">
    <property type="term" value="F:carbohydrate binding"/>
    <property type="evidence" value="ECO:0007669"/>
    <property type="project" value="InterPro"/>
</dbReference>
<dbReference type="PROSITE" id="PS00018">
    <property type="entry name" value="EF_HAND_1"/>
    <property type="match status" value="2"/>
</dbReference>
<proteinExistence type="predicted"/>
<feature type="domain" description="CBM6" evidence="4">
    <location>
        <begin position="1012"/>
        <end position="1156"/>
    </location>
</feature>
<dbReference type="Pfam" id="PF24606">
    <property type="entry name" value="CEMIP_beta-hel"/>
    <property type="match status" value="1"/>
</dbReference>
<dbReference type="InterPro" id="IPR018247">
    <property type="entry name" value="EF_Hand_1_Ca_BS"/>
</dbReference>
<dbReference type="SUPFAM" id="SSF49785">
    <property type="entry name" value="Galactose-binding domain-like"/>
    <property type="match status" value="1"/>
</dbReference>
<accession>A0A5C6FE63</accession>
<dbReference type="InterPro" id="IPR036439">
    <property type="entry name" value="Dockerin_dom_sf"/>
</dbReference>
<dbReference type="PANTHER" id="PTHR46769:SF1">
    <property type="entry name" value="FIBROCYSTIN"/>
    <property type="match status" value="1"/>
</dbReference>
<sequence>MPSLIDSLKSITRRQANRSGRSRRGQQRRALLLETLESRKLLTTAVMNGDWFDTQTWDNGVIPSAESRAIIGHGVTVQLNGSHHAAKEVVVLGNLVVPEDVSQPEKTLTTRWIHVNSGGQFIVGTENNRYDEGNFTLNLTGTDVYADHVIETNMGGMMPGTMNVTDNDGFLMTAMGGRVQFYGEDKLSFTKLAASAVANSNEIIVEKVIERNFTEGVSDGNGFTTSAVDDGEVNWEVGDQIVIASSSYNYTEEDVRTITAIDLNHSDKTAKITLDQPLSHGHYGEIESYSNATENGEATRTYQIDIRAEVALLSRNVKIQGLASQDTDVKFGDRANVITEPRVRAGGLSDAEAAKAPPTQVANGVGGHIMIMPNSGQIEIDGVQLDRMGQASQKGRYPIHWHLGDSRPNDFLKNSSITNSNNRGVTIHGTSDLLVEGVVLHDVHGHGFFFEDAVETGNVLVGNLALGIHTVGGNDKDFSNPAGKDPFVVDTHDSVTESSSRFKSSAAFWITNPTNTFVGNIAAGAGDARIDDWAEKGPSGTGFWYAIPRTVLGASGENSIYDNVIPVYAEFGQFDFNTSHSTAIGLNFDRGEDIEDANFAGELRTNDNENNYSPRTDASDPNTSTTNVIHGFTNYKASDAGVYHRGQAETILFDGLRIADTRSAAWAVSENKYDNSLFVGHSKGNADENALVGGPRLYDGAGLYTNTHFAGFEGDNAHVFQVEGSSFGPTMYHAFQGTSFEDDGTFDKISHAVSDFSRGPKGEYRTNHDLGQPHQWSKAAIDLDGTLTGGVGGGIGYSIVPNVAFLVEDTDVQPTGWDAWLSEDIYTRVKVGNANNGTDLFAASSLREPVLRFTARDGDIIDGTSGQRNGNAAWIQVGAKTDGDGFVEGTFEVEFMKNGLPTTVFDLNTKNQDGNRPSLSPAIQAKVDAARIVVKLVGAANFTPNLGTEVFSDNELRSATSGVVYFRDGEENLYINSGIKDSQPAIKFTPGTPLQTTFEARPVPSRTIEYGTTIQAEQFDNGIDGIAYHDTDATNTLGSFRADAGVDATSTTVGNIADGEWLEYTTGIVGNAYNVGINVSSTSPGGKIRVLAGLNNSAGYLRDFGTVDVPNTQGQVETVWLEGVDLTFAAGNNSVIRIAFEGGDFESVELDSFTFAPATQTSYVAGRTIRSGFATTKIELEEYDVGGQGAAYYDDTPEVIDGQSETFNIAGNDSSDTFRTDEDVDANEGGVGGKVFDGEWLEYTTNVQAGTYDVTLEKIWGGDSNGVKLFIADSNSATTFTQLGEFDFQTGDNNELVTLTNIDLSPWAGSDRVIRIEIIGNWMGLGYLDFVSTSPDQTAPTVDIVDVSPDPRNTNAGVVTINFDEDVTGVDISDLTLTRDGTPVDISGLALTQISPSQYTIDLSSVTEADGIYELSLGSSGSGIQDAVGNALDSNAIDQFMIDMTGPQIESVVVNNGSAQRSMVNSLSVTFSEVVNGVDTNAFILMNTTTNTQVIPSVTTQELNGKTVATFTFSGSGITGGSLADGNYTLTTLASAVTDATGNHFDANGDGTSGDNATDTFFRHFGDFDGDRDVDARDFLQFRRAFQKMAGNSAFNAAFDFDGDGDVDARDFLRFRLRFQKILSS</sequence>
<dbReference type="InterPro" id="IPR008979">
    <property type="entry name" value="Galactose-bd-like_sf"/>
</dbReference>
<protein>
    <submittedName>
        <fullName evidence="6">G8 domain protein</fullName>
    </submittedName>
</protein>
<feature type="compositionally biased region" description="Polar residues" evidence="3">
    <location>
        <begin position="608"/>
        <end position="624"/>
    </location>
</feature>
<dbReference type="InterPro" id="IPR032812">
    <property type="entry name" value="SbsA_Ig"/>
</dbReference>
<dbReference type="Proteomes" id="UP000318288">
    <property type="component" value="Unassembled WGS sequence"/>
</dbReference>